<dbReference type="Gramene" id="XM_028350925.1">
    <property type="protein sequence ID" value="XP_028206726.1"/>
    <property type="gene ID" value="LOC114390224"/>
</dbReference>
<evidence type="ECO:0000256" key="8">
    <source>
        <dbReference type="ARBA" id="ARBA00022912"/>
    </source>
</evidence>
<dbReference type="FunFam" id="3.60.40.10:FF:000008">
    <property type="entry name" value="Phosphatase 2C family protein"/>
    <property type="match status" value="1"/>
</dbReference>
<reference evidence="14" key="1">
    <citation type="submission" date="2014-07" db="EMBL/GenBank/DDBJ databases">
        <title>Identification of a novel salt tolerance gene in wild soybean by whole-genome sequencing.</title>
        <authorList>
            <person name="Lam H.-M."/>
            <person name="Qi X."/>
            <person name="Li M.-W."/>
            <person name="Liu X."/>
            <person name="Xie M."/>
            <person name="Ni M."/>
            <person name="Xu X."/>
        </authorList>
    </citation>
    <scope>NUCLEOTIDE SEQUENCE [LARGE SCALE GENOMIC DNA]</scope>
    <source>
        <tissue evidence="14">Root</tissue>
    </source>
</reference>
<keyword evidence="6 12" id="KW-0378">Hydrolase</keyword>
<protein>
    <recommendedName>
        <fullName evidence="4">protein-serine/threonine phosphatase</fullName>
        <ecNumber evidence="4">3.1.3.16</ecNumber>
    </recommendedName>
</protein>
<dbReference type="EMBL" id="KN648232">
    <property type="protein sequence ID" value="KHN35550.1"/>
    <property type="molecule type" value="Genomic_DNA"/>
</dbReference>
<dbReference type="PROSITE" id="PS01032">
    <property type="entry name" value="PPM_1"/>
    <property type="match status" value="1"/>
</dbReference>
<keyword evidence="16" id="KW-1185">Reference proteome</keyword>
<dbReference type="InterPro" id="IPR000222">
    <property type="entry name" value="PP2C_BS"/>
</dbReference>
<dbReference type="Pfam" id="PF00481">
    <property type="entry name" value="PP2C"/>
    <property type="match status" value="1"/>
</dbReference>
<dbReference type="EMBL" id="QZWG01000016">
    <property type="protein sequence ID" value="RZB60740.1"/>
    <property type="molecule type" value="Genomic_DNA"/>
</dbReference>
<dbReference type="PANTHER" id="PTHR47992">
    <property type="entry name" value="PROTEIN PHOSPHATASE"/>
    <property type="match status" value="1"/>
</dbReference>
<dbReference type="GO" id="GO:0046872">
    <property type="term" value="F:metal ion binding"/>
    <property type="evidence" value="ECO:0007669"/>
    <property type="project" value="UniProtKB-KW"/>
</dbReference>
<organism evidence="14">
    <name type="scientific">Glycine soja</name>
    <name type="common">Wild soybean</name>
    <dbReference type="NCBI Taxonomy" id="3848"/>
    <lineage>
        <taxon>Eukaryota</taxon>
        <taxon>Viridiplantae</taxon>
        <taxon>Streptophyta</taxon>
        <taxon>Embryophyta</taxon>
        <taxon>Tracheophyta</taxon>
        <taxon>Spermatophyta</taxon>
        <taxon>Magnoliopsida</taxon>
        <taxon>eudicotyledons</taxon>
        <taxon>Gunneridae</taxon>
        <taxon>Pentapetalae</taxon>
        <taxon>rosids</taxon>
        <taxon>fabids</taxon>
        <taxon>Fabales</taxon>
        <taxon>Fabaceae</taxon>
        <taxon>Papilionoideae</taxon>
        <taxon>50 kb inversion clade</taxon>
        <taxon>NPAAA clade</taxon>
        <taxon>indigoferoid/millettioid clade</taxon>
        <taxon>Phaseoleae</taxon>
        <taxon>Glycine</taxon>
        <taxon>Glycine subgen. Soja</taxon>
    </lineage>
</organism>
<keyword evidence="8 12" id="KW-0904">Protein phosphatase</keyword>
<evidence type="ECO:0000256" key="1">
    <source>
        <dbReference type="ARBA" id="ARBA00001936"/>
    </source>
</evidence>
<evidence type="ECO:0000256" key="4">
    <source>
        <dbReference type="ARBA" id="ARBA00013081"/>
    </source>
</evidence>
<evidence type="ECO:0000256" key="2">
    <source>
        <dbReference type="ARBA" id="ARBA00001946"/>
    </source>
</evidence>
<name>A0A0B2RR03_GLYSO</name>
<dbReference type="Gene3D" id="3.60.40.10">
    <property type="entry name" value="PPM-type phosphatase domain"/>
    <property type="match status" value="1"/>
</dbReference>
<comment type="cofactor">
    <cofactor evidence="1">
        <name>Mn(2+)</name>
        <dbReference type="ChEBI" id="CHEBI:29035"/>
    </cofactor>
</comment>
<accession>A0A0B2RR03</accession>
<dbReference type="InterPro" id="IPR001932">
    <property type="entry name" value="PPM-type_phosphatase-like_dom"/>
</dbReference>
<dbReference type="AlphaFoldDB" id="A0A0B2RR03"/>
<keyword evidence="9" id="KW-0464">Manganese</keyword>
<dbReference type="CDD" id="cd00143">
    <property type="entry name" value="PP2Cc"/>
    <property type="match status" value="1"/>
</dbReference>
<comment type="catalytic activity">
    <reaction evidence="10">
        <text>O-phospho-L-seryl-[protein] + H2O = L-seryl-[protein] + phosphate</text>
        <dbReference type="Rhea" id="RHEA:20629"/>
        <dbReference type="Rhea" id="RHEA-COMP:9863"/>
        <dbReference type="Rhea" id="RHEA-COMP:11604"/>
        <dbReference type="ChEBI" id="CHEBI:15377"/>
        <dbReference type="ChEBI" id="CHEBI:29999"/>
        <dbReference type="ChEBI" id="CHEBI:43474"/>
        <dbReference type="ChEBI" id="CHEBI:83421"/>
        <dbReference type="EC" id="3.1.3.16"/>
    </reaction>
</comment>
<keyword evidence="7" id="KW-0460">Magnesium</keyword>
<evidence type="ECO:0000256" key="12">
    <source>
        <dbReference type="RuleBase" id="RU003465"/>
    </source>
</evidence>
<evidence type="ECO:0000313" key="15">
    <source>
        <dbReference type="EMBL" id="RZB60740.1"/>
    </source>
</evidence>
<evidence type="ECO:0000259" key="13">
    <source>
        <dbReference type="PROSITE" id="PS51746"/>
    </source>
</evidence>
<dbReference type="Proteomes" id="UP000053555">
    <property type="component" value="Unassembled WGS sequence"/>
</dbReference>
<evidence type="ECO:0000313" key="14">
    <source>
        <dbReference type="EMBL" id="KHN35550.1"/>
    </source>
</evidence>
<keyword evidence="5" id="KW-0479">Metal-binding</keyword>
<evidence type="ECO:0000256" key="11">
    <source>
        <dbReference type="ARBA" id="ARBA00048336"/>
    </source>
</evidence>
<dbReference type="InterPro" id="IPR036457">
    <property type="entry name" value="PPM-type-like_dom_sf"/>
</dbReference>
<dbReference type="InterPro" id="IPR015655">
    <property type="entry name" value="PP2C"/>
</dbReference>
<reference evidence="15 16" key="2">
    <citation type="submission" date="2018-09" db="EMBL/GenBank/DDBJ databases">
        <title>A high-quality reference genome of wild soybean provides a powerful tool to mine soybean genomes.</title>
        <authorList>
            <person name="Xie M."/>
            <person name="Chung C.Y.L."/>
            <person name="Li M.-W."/>
            <person name="Wong F.-L."/>
            <person name="Chan T.-F."/>
            <person name="Lam H.-M."/>
        </authorList>
    </citation>
    <scope>NUCLEOTIDE SEQUENCE [LARGE SCALE GENOMIC DNA]</scope>
    <source>
        <strain evidence="16">cv. W05</strain>
        <tissue evidence="15">Hypocotyl of etiolated seedlings</tissue>
    </source>
</reference>
<dbReference type="SMART" id="SM00332">
    <property type="entry name" value="PP2Cc"/>
    <property type="match status" value="1"/>
</dbReference>
<evidence type="ECO:0000313" key="16">
    <source>
        <dbReference type="Proteomes" id="UP000289340"/>
    </source>
</evidence>
<evidence type="ECO:0000256" key="10">
    <source>
        <dbReference type="ARBA" id="ARBA00047761"/>
    </source>
</evidence>
<evidence type="ECO:0000256" key="7">
    <source>
        <dbReference type="ARBA" id="ARBA00022842"/>
    </source>
</evidence>
<proteinExistence type="inferred from homology"/>
<dbReference type="PROSITE" id="PS51746">
    <property type="entry name" value="PPM_2"/>
    <property type="match status" value="1"/>
</dbReference>
<evidence type="ECO:0000256" key="3">
    <source>
        <dbReference type="ARBA" id="ARBA00006702"/>
    </source>
</evidence>
<sequence>MLSRLMDFLTACWRRRSSSDGKGGSEVTGRKEGLLWYKDAGQHLFGEYSMAVVQANNLLEDQSQIESGPLSLLDTGPYGTFVGVYDGHGGPETSRYVCDHLFQHLKRFASEQKSMSEEVIRKAYQATEEGFLSVVTKQWPMNPQIAAVGSCCLVGVICGGILYIANLGDSRAVLGRVVRATGEVLAIQLSSEHNVARESVRQEMHSLHPDDSKIVVLKHNVWRVKGLIQISRSIGDVYLKKAEFNKEPLYAKFRVREGFKRPILSSDPSISVHEIQQHDQFLIFASDGLWEHLSNQDAVDIVQNNPHNGIARRLIKAALQEAAKKREMRYSDLKKIDRGVRRHFHDDITVVVVFLDSNLVSRASSVRGPPLSVRGGGIPLPSRTLAPCAAPMET</sequence>
<feature type="domain" description="PPM-type phosphatase" evidence="13">
    <location>
        <begin position="44"/>
        <end position="355"/>
    </location>
</feature>
<comment type="cofactor">
    <cofactor evidence="2">
        <name>Mg(2+)</name>
        <dbReference type="ChEBI" id="CHEBI:18420"/>
    </cofactor>
</comment>
<evidence type="ECO:0000256" key="9">
    <source>
        <dbReference type="ARBA" id="ARBA00023211"/>
    </source>
</evidence>
<comment type="catalytic activity">
    <reaction evidence="11">
        <text>O-phospho-L-threonyl-[protein] + H2O = L-threonyl-[protein] + phosphate</text>
        <dbReference type="Rhea" id="RHEA:47004"/>
        <dbReference type="Rhea" id="RHEA-COMP:11060"/>
        <dbReference type="Rhea" id="RHEA-COMP:11605"/>
        <dbReference type="ChEBI" id="CHEBI:15377"/>
        <dbReference type="ChEBI" id="CHEBI:30013"/>
        <dbReference type="ChEBI" id="CHEBI:43474"/>
        <dbReference type="ChEBI" id="CHEBI:61977"/>
        <dbReference type="EC" id="3.1.3.16"/>
    </reaction>
</comment>
<dbReference type="Proteomes" id="UP000289340">
    <property type="component" value="Chromosome 16"/>
</dbReference>
<dbReference type="GO" id="GO:0004722">
    <property type="term" value="F:protein serine/threonine phosphatase activity"/>
    <property type="evidence" value="ECO:0007669"/>
    <property type="project" value="UniProtKB-EC"/>
</dbReference>
<gene>
    <name evidence="15" type="ORF">D0Y65_043479</name>
    <name evidence="14" type="ORF">glysoja_033039</name>
</gene>
<comment type="similarity">
    <text evidence="3 12">Belongs to the PP2C family.</text>
</comment>
<dbReference type="SUPFAM" id="SSF81606">
    <property type="entry name" value="PP2C-like"/>
    <property type="match status" value="1"/>
</dbReference>
<evidence type="ECO:0000256" key="6">
    <source>
        <dbReference type="ARBA" id="ARBA00022801"/>
    </source>
</evidence>
<dbReference type="EC" id="3.1.3.16" evidence="4"/>
<evidence type="ECO:0000256" key="5">
    <source>
        <dbReference type="ARBA" id="ARBA00022723"/>
    </source>
</evidence>
<dbReference type="GO" id="GO:0016020">
    <property type="term" value="C:membrane"/>
    <property type="evidence" value="ECO:0007669"/>
    <property type="project" value="UniProtKB-ARBA"/>
</dbReference>